<dbReference type="GO" id="GO:0000976">
    <property type="term" value="F:transcription cis-regulatory region binding"/>
    <property type="evidence" value="ECO:0007669"/>
    <property type="project" value="TreeGrafter"/>
</dbReference>
<dbReference type="GO" id="GO:0005829">
    <property type="term" value="C:cytosol"/>
    <property type="evidence" value="ECO:0007669"/>
    <property type="project" value="TreeGrafter"/>
</dbReference>
<evidence type="ECO:0000256" key="3">
    <source>
        <dbReference type="ARBA" id="ARBA00022553"/>
    </source>
</evidence>
<feature type="domain" description="Response regulatory" evidence="10">
    <location>
        <begin position="4"/>
        <end position="118"/>
    </location>
</feature>
<sequence>MNKKVLVVDDEPSIVTLIKYNLEQAGYEVITAFDGEEALKRATEESPDLLVLDWMLPKLDGMEVCKELRQRKVSTPILMLTAKDEEFDKVLGLELGADDYMTKPFSPRELLARVKAILRRLQHVPKIEEVPTEDTGLVVADIEIYPEKYEAYFQGNLLELTPKEFELLLYLMENKGRVLTRDQLLSAVWKYDFAGDTRIVDVHISHLREKIEQNSRKPEYIKTIRGLGYKLEEPKPS</sequence>
<evidence type="ECO:0000256" key="6">
    <source>
        <dbReference type="ARBA" id="ARBA00023125"/>
    </source>
</evidence>
<keyword evidence="5" id="KW-0805">Transcription regulation</keyword>
<dbReference type="InterPro" id="IPR001789">
    <property type="entry name" value="Sig_transdc_resp-reg_receiver"/>
</dbReference>
<dbReference type="SMART" id="SM00862">
    <property type="entry name" value="Trans_reg_C"/>
    <property type="match status" value="1"/>
</dbReference>
<evidence type="ECO:0000256" key="5">
    <source>
        <dbReference type="ARBA" id="ARBA00023015"/>
    </source>
</evidence>
<dbReference type="FunFam" id="1.10.10.10:FF:000089">
    <property type="entry name" value="Alkaline phosphatase synthesis response regulator"/>
    <property type="match status" value="1"/>
</dbReference>
<dbReference type="PANTHER" id="PTHR48111">
    <property type="entry name" value="REGULATOR OF RPOS"/>
    <property type="match status" value="1"/>
</dbReference>
<dbReference type="GO" id="GO:0006355">
    <property type="term" value="P:regulation of DNA-templated transcription"/>
    <property type="evidence" value="ECO:0007669"/>
    <property type="project" value="InterPro"/>
</dbReference>
<dbReference type="InterPro" id="IPR011006">
    <property type="entry name" value="CheY-like_superfamily"/>
</dbReference>
<dbReference type="AlphaFoldDB" id="A0A1B9B899"/>
<proteinExistence type="predicted"/>
<evidence type="ECO:0000259" key="11">
    <source>
        <dbReference type="PROSITE" id="PS51755"/>
    </source>
</evidence>
<dbReference type="SMART" id="SM00448">
    <property type="entry name" value="REC"/>
    <property type="match status" value="1"/>
</dbReference>
<evidence type="ECO:0000256" key="2">
    <source>
        <dbReference type="ARBA" id="ARBA00022490"/>
    </source>
</evidence>
<evidence type="ECO:0000256" key="1">
    <source>
        <dbReference type="ARBA" id="ARBA00004496"/>
    </source>
</evidence>
<dbReference type="SUPFAM" id="SSF46894">
    <property type="entry name" value="C-terminal effector domain of the bipartite response regulators"/>
    <property type="match status" value="1"/>
</dbReference>
<dbReference type="RefSeq" id="WP_065408806.1">
    <property type="nucleotide sequence ID" value="NZ_MAYT01000001.1"/>
</dbReference>
<feature type="DNA-binding region" description="OmpR/PhoB-type" evidence="9">
    <location>
        <begin position="134"/>
        <end position="233"/>
    </location>
</feature>
<feature type="domain" description="OmpR/PhoB-type" evidence="11">
    <location>
        <begin position="134"/>
        <end position="233"/>
    </location>
</feature>
<dbReference type="InterPro" id="IPR039420">
    <property type="entry name" value="WalR-like"/>
</dbReference>
<keyword evidence="3 8" id="KW-0597">Phosphoprotein</keyword>
<evidence type="ECO:0000313" key="13">
    <source>
        <dbReference type="Proteomes" id="UP000092578"/>
    </source>
</evidence>
<dbReference type="InterPro" id="IPR036388">
    <property type="entry name" value="WH-like_DNA-bd_sf"/>
</dbReference>
<evidence type="ECO:0000256" key="7">
    <source>
        <dbReference type="ARBA" id="ARBA00023163"/>
    </source>
</evidence>
<dbReference type="Pfam" id="PF00072">
    <property type="entry name" value="Response_reg"/>
    <property type="match status" value="1"/>
</dbReference>
<reference evidence="13" key="1">
    <citation type="submission" date="2016-05" db="EMBL/GenBank/DDBJ databases">
        <authorList>
            <person name="Liu B."/>
            <person name="Wang J."/>
            <person name="Zhu Y."/>
            <person name="Liu G."/>
            <person name="Chen Q."/>
            <person name="Chen Z."/>
            <person name="Lan J."/>
            <person name="Che J."/>
            <person name="Ge C."/>
            <person name="Shi H."/>
            <person name="Pan Z."/>
            <person name="Liu X."/>
        </authorList>
    </citation>
    <scope>NUCLEOTIDE SEQUENCE [LARGE SCALE GENOMIC DNA]</scope>
    <source>
        <strain evidence="13">FJAT-27215</strain>
    </source>
</reference>
<evidence type="ECO:0000256" key="4">
    <source>
        <dbReference type="ARBA" id="ARBA00023012"/>
    </source>
</evidence>
<dbReference type="PROSITE" id="PS51755">
    <property type="entry name" value="OMPR_PHOB"/>
    <property type="match status" value="1"/>
</dbReference>
<dbReference type="PANTHER" id="PTHR48111:SF73">
    <property type="entry name" value="ALKALINE PHOSPHATASE SYNTHESIS TRANSCRIPTIONAL REGULATORY PROTEIN PHOP"/>
    <property type="match status" value="1"/>
</dbReference>
<comment type="caution">
    <text evidence="12">The sequence shown here is derived from an EMBL/GenBank/DDBJ whole genome shotgun (WGS) entry which is preliminary data.</text>
</comment>
<organism evidence="12 13">
    <name type="scientific">Pseudobacillus wudalianchiensis</name>
    <dbReference type="NCBI Taxonomy" id="1743143"/>
    <lineage>
        <taxon>Bacteria</taxon>
        <taxon>Bacillati</taxon>
        <taxon>Bacillota</taxon>
        <taxon>Bacilli</taxon>
        <taxon>Bacillales</taxon>
        <taxon>Bacillaceae</taxon>
        <taxon>Pseudobacillus</taxon>
    </lineage>
</organism>
<dbReference type="SUPFAM" id="SSF52172">
    <property type="entry name" value="CheY-like"/>
    <property type="match status" value="1"/>
</dbReference>
<dbReference type="Gene3D" id="1.10.10.10">
    <property type="entry name" value="Winged helix-like DNA-binding domain superfamily/Winged helix DNA-binding domain"/>
    <property type="match status" value="1"/>
</dbReference>
<dbReference type="FunFam" id="3.40.50.2300:FF:000001">
    <property type="entry name" value="DNA-binding response regulator PhoB"/>
    <property type="match status" value="1"/>
</dbReference>
<protein>
    <submittedName>
        <fullName evidence="12">DNA-binding response regulator</fullName>
    </submittedName>
</protein>
<accession>A0A1B9B899</accession>
<dbReference type="InterPro" id="IPR016032">
    <property type="entry name" value="Sig_transdc_resp-reg_C-effctor"/>
</dbReference>
<keyword evidence="13" id="KW-1185">Reference proteome</keyword>
<dbReference type="PROSITE" id="PS50110">
    <property type="entry name" value="RESPONSE_REGULATORY"/>
    <property type="match status" value="1"/>
</dbReference>
<dbReference type="CDD" id="cd00383">
    <property type="entry name" value="trans_reg_C"/>
    <property type="match status" value="1"/>
</dbReference>
<keyword evidence="6 9" id="KW-0238">DNA-binding</keyword>
<dbReference type="Pfam" id="PF00486">
    <property type="entry name" value="Trans_reg_C"/>
    <property type="match status" value="1"/>
</dbReference>
<dbReference type="EMBL" id="MAYT01000001">
    <property type="protein sequence ID" value="OCA92282.1"/>
    <property type="molecule type" value="Genomic_DNA"/>
</dbReference>
<keyword evidence="7" id="KW-0804">Transcription</keyword>
<keyword evidence="4" id="KW-0902">Two-component regulatory system</keyword>
<dbReference type="InterPro" id="IPR001867">
    <property type="entry name" value="OmpR/PhoB-type_DNA-bd"/>
</dbReference>
<gene>
    <name evidence="12" type="ORF">A8F95_00720</name>
</gene>
<dbReference type="GO" id="GO:0000156">
    <property type="term" value="F:phosphorelay response regulator activity"/>
    <property type="evidence" value="ECO:0007669"/>
    <property type="project" value="TreeGrafter"/>
</dbReference>
<dbReference type="Proteomes" id="UP000092578">
    <property type="component" value="Unassembled WGS sequence"/>
</dbReference>
<dbReference type="Gene3D" id="3.40.50.2300">
    <property type="match status" value="1"/>
</dbReference>
<evidence type="ECO:0000313" key="12">
    <source>
        <dbReference type="EMBL" id="OCA92282.1"/>
    </source>
</evidence>
<dbReference type="GO" id="GO:0032993">
    <property type="term" value="C:protein-DNA complex"/>
    <property type="evidence" value="ECO:0007669"/>
    <property type="project" value="TreeGrafter"/>
</dbReference>
<evidence type="ECO:0000256" key="8">
    <source>
        <dbReference type="PROSITE-ProRule" id="PRU00169"/>
    </source>
</evidence>
<comment type="subcellular location">
    <subcellularLocation>
        <location evidence="1">Cytoplasm</location>
    </subcellularLocation>
</comment>
<evidence type="ECO:0000259" key="10">
    <source>
        <dbReference type="PROSITE" id="PS50110"/>
    </source>
</evidence>
<dbReference type="Gene3D" id="6.10.250.690">
    <property type="match status" value="1"/>
</dbReference>
<feature type="modified residue" description="4-aspartylphosphate" evidence="8">
    <location>
        <position position="53"/>
    </location>
</feature>
<dbReference type="CDD" id="cd19937">
    <property type="entry name" value="REC_OmpR_BsPhoP-like"/>
    <property type="match status" value="1"/>
</dbReference>
<keyword evidence="2" id="KW-0963">Cytoplasm</keyword>
<evidence type="ECO:0000256" key="9">
    <source>
        <dbReference type="PROSITE-ProRule" id="PRU01091"/>
    </source>
</evidence>
<name>A0A1B9B899_9BACI</name>